<comment type="activity regulation">
    <text evidence="11">Allosterically activated by GTP, when glutamine is the substrate; GTP has no effect on the reaction when ammonia is the substrate. The allosteric effector GTP functions by stabilizing the protein conformation that binds the tetrahedral intermediate(s) formed during glutamine hydrolysis. Inhibited by the product CTP, via allosteric rather than competitive inhibition.</text>
</comment>
<feature type="binding site" evidence="11">
    <location>
        <position position="78"/>
    </location>
    <ligand>
        <name>ATP</name>
        <dbReference type="ChEBI" id="CHEBI:30616"/>
    </ligand>
</feature>
<feature type="binding site" evidence="11">
    <location>
        <position position="148"/>
    </location>
    <ligand>
        <name>Mg(2+)</name>
        <dbReference type="ChEBI" id="CHEBI:18420"/>
    </ligand>
</feature>
<evidence type="ECO:0000259" key="12">
    <source>
        <dbReference type="Pfam" id="PF00117"/>
    </source>
</evidence>
<dbReference type="Proteomes" id="UP000019433">
    <property type="component" value="Chromosome"/>
</dbReference>
<evidence type="ECO:0000259" key="13">
    <source>
        <dbReference type="Pfam" id="PF06418"/>
    </source>
</evidence>
<dbReference type="CDD" id="cd03113">
    <property type="entry name" value="CTPS_N"/>
    <property type="match status" value="1"/>
</dbReference>
<dbReference type="FunFam" id="3.40.50.300:FF:000009">
    <property type="entry name" value="CTP synthase"/>
    <property type="match status" value="1"/>
</dbReference>
<dbReference type="InterPro" id="IPR017456">
    <property type="entry name" value="CTP_synthase_N"/>
</dbReference>
<feature type="binding site" evidence="11">
    <location>
        <position position="20"/>
    </location>
    <ligand>
        <name>UTP</name>
        <dbReference type="ChEBI" id="CHEBI:46398"/>
    </ligand>
</feature>
<feature type="binding site" evidence="11">
    <location>
        <position position="20"/>
    </location>
    <ligand>
        <name>CTP</name>
        <dbReference type="ChEBI" id="CHEBI:37563"/>
        <note>allosteric inhibitor</note>
    </ligand>
</feature>
<feature type="active site" evidence="11">
    <location>
        <position position="512"/>
    </location>
</feature>
<organism evidence="14 15">
    <name type="scientific">Chlamydia avium 10DC88</name>
    <dbReference type="NCBI Taxonomy" id="1229831"/>
    <lineage>
        <taxon>Bacteria</taxon>
        <taxon>Pseudomonadati</taxon>
        <taxon>Chlamydiota</taxon>
        <taxon>Chlamydiia</taxon>
        <taxon>Chlamydiales</taxon>
        <taxon>Chlamydiaceae</taxon>
        <taxon>Chlamydia/Chlamydophila group</taxon>
        <taxon>Chlamydia</taxon>
    </lineage>
</organism>
<comment type="catalytic activity">
    <reaction evidence="11">
        <text>L-glutamine + H2O = L-glutamate + NH4(+)</text>
        <dbReference type="Rhea" id="RHEA:15889"/>
        <dbReference type="ChEBI" id="CHEBI:15377"/>
        <dbReference type="ChEBI" id="CHEBI:28938"/>
        <dbReference type="ChEBI" id="CHEBI:29985"/>
        <dbReference type="ChEBI" id="CHEBI:58359"/>
    </reaction>
</comment>
<evidence type="ECO:0000256" key="6">
    <source>
        <dbReference type="ARBA" id="ARBA00022840"/>
    </source>
</evidence>
<feature type="binding site" evidence="11">
    <location>
        <begin position="21"/>
        <end position="26"/>
    </location>
    <ligand>
        <name>ATP</name>
        <dbReference type="ChEBI" id="CHEBI:30616"/>
    </ligand>
</feature>
<dbReference type="CDD" id="cd01746">
    <property type="entry name" value="GATase1_CTP_Synthase"/>
    <property type="match status" value="1"/>
</dbReference>
<evidence type="ECO:0000256" key="11">
    <source>
        <dbReference type="HAMAP-Rule" id="MF_01227"/>
    </source>
</evidence>
<dbReference type="Gene3D" id="3.40.50.880">
    <property type="match status" value="1"/>
</dbReference>
<comment type="catalytic activity">
    <reaction evidence="10 11">
        <text>UTP + L-glutamine + ATP + H2O = CTP + L-glutamate + ADP + phosphate + 2 H(+)</text>
        <dbReference type="Rhea" id="RHEA:26426"/>
        <dbReference type="ChEBI" id="CHEBI:15377"/>
        <dbReference type="ChEBI" id="CHEBI:15378"/>
        <dbReference type="ChEBI" id="CHEBI:29985"/>
        <dbReference type="ChEBI" id="CHEBI:30616"/>
        <dbReference type="ChEBI" id="CHEBI:37563"/>
        <dbReference type="ChEBI" id="CHEBI:43474"/>
        <dbReference type="ChEBI" id="CHEBI:46398"/>
        <dbReference type="ChEBI" id="CHEBI:58359"/>
        <dbReference type="ChEBI" id="CHEBI:456216"/>
        <dbReference type="EC" id="6.3.4.2"/>
    </reaction>
</comment>
<keyword evidence="5 11" id="KW-0547">Nucleotide-binding</keyword>
<dbReference type="InterPro" id="IPR033828">
    <property type="entry name" value="GATase1_CTP_Synthase"/>
</dbReference>
<feature type="active site" evidence="11">
    <location>
        <position position="514"/>
    </location>
</feature>
<evidence type="ECO:0000256" key="10">
    <source>
        <dbReference type="ARBA" id="ARBA00047781"/>
    </source>
</evidence>
<dbReference type="InterPro" id="IPR017926">
    <property type="entry name" value="GATASE"/>
</dbReference>
<feature type="domain" description="Glutamine amidotransferase" evidence="12">
    <location>
        <begin position="311"/>
        <end position="531"/>
    </location>
</feature>
<evidence type="ECO:0000256" key="9">
    <source>
        <dbReference type="ARBA" id="ARBA00022975"/>
    </source>
</evidence>
<dbReference type="PANTHER" id="PTHR11550">
    <property type="entry name" value="CTP SYNTHASE"/>
    <property type="match status" value="1"/>
</dbReference>
<reference evidence="14 15" key="1">
    <citation type="journal article" date="2014" name="Syst. Appl. Microbiol.">
        <title>Evidence for the existence of two new members of the family Chlamydiaceae and proposal of Chlamydia avium sp. nov. and Chlamydia gallinacea sp. nov.</title>
        <authorList>
            <person name="Sachse K."/>
            <person name="Laroucau K."/>
            <person name="Riege K."/>
            <person name="Wehner S."/>
            <person name="Dilcher M."/>
            <person name="Creasy H.H."/>
            <person name="Weidmann M."/>
            <person name="Myers G."/>
            <person name="Vorimore F."/>
            <person name="Vicari N."/>
            <person name="Magnino S."/>
            <person name="Liebler-Tenorio E."/>
            <person name="Ruettger A."/>
            <person name="Bavoil P.M."/>
            <person name="Hufert F.T."/>
            <person name="Rossello-Mora R."/>
            <person name="Marz M."/>
        </authorList>
    </citation>
    <scope>NUCLEOTIDE SEQUENCE [LARGE SCALE GENOMIC DNA]</scope>
    <source>
        <strain evidence="14 15">10DC88</strain>
    </source>
</reference>
<keyword evidence="6 11" id="KW-0067">ATP-binding</keyword>
<evidence type="ECO:0000256" key="8">
    <source>
        <dbReference type="ARBA" id="ARBA00022962"/>
    </source>
</evidence>
<feature type="binding site" evidence="11">
    <location>
        <begin position="194"/>
        <end position="199"/>
    </location>
    <ligand>
        <name>UTP</name>
        <dbReference type="ChEBI" id="CHEBI:46398"/>
    </ligand>
</feature>
<keyword evidence="8 11" id="KW-0315">Glutamine amidotransferase</keyword>
<dbReference type="PROSITE" id="PS51273">
    <property type="entry name" value="GATASE_TYPE_1"/>
    <property type="match status" value="1"/>
</dbReference>
<comment type="catalytic activity">
    <reaction evidence="11">
        <text>UTP + NH4(+) + ATP = CTP + ADP + phosphate + 2 H(+)</text>
        <dbReference type="Rhea" id="RHEA:16597"/>
        <dbReference type="ChEBI" id="CHEBI:15378"/>
        <dbReference type="ChEBI" id="CHEBI:28938"/>
        <dbReference type="ChEBI" id="CHEBI:30616"/>
        <dbReference type="ChEBI" id="CHEBI:37563"/>
        <dbReference type="ChEBI" id="CHEBI:43474"/>
        <dbReference type="ChEBI" id="CHEBI:46398"/>
        <dbReference type="ChEBI" id="CHEBI:456216"/>
    </reaction>
</comment>
<protein>
    <recommendedName>
        <fullName evidence="11">CTP synthase</fullName>
        <ecNumber evidence="11">6.3.4.2</ecNumber>
    </recommendedName>
    <alternativeName>
        <fullName evidence="11">Cytidine 5'-triphosphate synthase</fullName>
    </alternativeName>
    <alternativeName>
        <fullName evidence="11">Cytidine triphosphate synthetase</fullName>
        <shortName evidence="11">CTP synthetase</shortName>
        <shortName evidence="11">CTPS</shortName>
    </alternativeName>
    <alternativeName>
        <fullName evidence="11">UTP--ammonia ligase</fullName>
    </alternativeName>
</protein>
<dbReference type="STRING" id="1229831.M832_03790"/>
<comment type="similarity">
    <text evidence="2 11">Belongs to the CTP synthase family.</text>
</comment>
<dbReference type="EC" id="6.3.4.2" evidence="11"/>
<evidence type="ECO:0000256" key="5">
    <source>
        <dbReference type="ARBA" id="ARBA00022741"/>
    </source>
</evidence>
<dbReference type="UniPathway" id="UPA00159">
    <property type="reaction ID" value="UER00277"/>
</dbReference>
<evidence type="ECO:0000256" key="3">
    <source>
        <dbReference type="ARBA" id="ARBA00022598"/>
    </source>
</evidence>
<keyword evidence="9 11" id="KW-0665">Pyrimidine biosynthesis</keyword>
<evidence type="ECO:0000256" key="4">
    <source>
        <dbReference type="ARBA" id="ARBA00022723"/>
    </source>
</evidence>
<feature type="binding site" evidence="11">
    <location>
        <position position="78"/>
    </location>
    <ligand>
        <name>Mg(2+)</name>
        <dbReference type="ChEBI" id="CHEBI:18420"/>
    </ligand>
</feature>
<evidence type="ECO:0000313" key="14">
    <source>
        <dbReference type="EMBL" id="AHK63244.1"/>
    </source>
</evidence>
<feature type="binding site" evidence="11">
    <location>
        <position position="61"/>
    </location>
    <ligand>
        <name>L-glutamine</name>
        <dbReference type="ChEBI" id="CHEBI:58359"/>
    </ligand>
</feature>
<dbReference type="PANTHER" id="PTHR11550:SF0">
    <property type="entry name" value="CTP SYNTHASE-RELATED"/>
    <property type="match status" value="1"/>
</dbReference>
<feature type="binding site" evidence="11">
    <location>
        <position position="248"/>
    </location>
    <ligand>
        <name>ATP</name>
        <dbReference type="ChEBI" id="CHEBI:30616"/>
    </ligand>
</feature>
<dbReference type="AlphaFoldDB" id="W8JLU4"/>
<dbReference type="InterPro" id="IPR029062">
    <property type="entry name" value="Class_I_gatase-like"/>
</dbReference>
<dbReference type="KEGG" id="cav:M832_03790"/>
<evidence type="ECO:0000313" key="15">
    <source>
        <dbReference type="Proteomes" id="UP000019433"/>
    </source>
</evidence>
<dbReference type="eggNOG" id="COG0504">
    <property type="taxonomic scope" value="Bacteria"/>
</dbReference>
<feature type="binding site" evidence="11">
    <location>
        <position position="359"/>
    </location>
    <ligand>
        <name>L-glutamine</name>
        <dbReference type="ChEBI" id="CHEBI:58359"/>
    </ligand>
</feature>
<dbReference type="GO" id="GO:0044210">
    <property type="term" value="P:'de novo' CTP biosynthetic process"/>
    <property type="evidence" value="ECO:0007669"/>
    <property type="project" value="UniProtKB-UniRule"/>
</dbReference>
<sequence length="543" mass="60914">MGKIFNMPFNCIFLTGGVVSSLGKGLTAAALALLLERQHLKVAMLKLDPYLNVDPGTMNPYEHGEVYVTDDGMETDLDLGHYHRFSSVDLSKYSSATSGQIYARVIKKERDGCYLGSTVQVVPHITNEIIEVILECAKESQPDVLIVEIGGTVGDIESLPFLEAIRQFRYEHQDNCFNIHMTYVPYLKASREVKTKPTQHSVQSLRSIGIIPDAILCRSEFPLSEEVKKKISLFCNVPQNAVFNVIDVKHSIYEMPLILSKEKISTLITKKLSLNTQQENLHDWENLVSRLCHPLPDKVRIGLVGKYVQHKDAYLSVFEAITHAALSLNCSAEILPLDSEDPDIYKTLEQCDGCLVPGGFGSRGWEGKIAAAQICREQGIPYFGICLGMQVLVVEYARHVLRLKNANSTEIDKDTPDPVICMMNGQDALVATGGTMRLGAYPCILTPGTKVYQSYQSHEIKERHRHRYEVNSHYIPQLQNHGLKVVGYSPNHKLCEIVEVEDHPWMVGVQFHPEFLSKLISPHPLFIGFIQAAILHSRNKTYV</sequence>
<dbReference type="GO" id="GO:0004359">
    <property type="term" value="F:glutaminase activity"/>
    <property type="evidence" value="ECO:0007669"/>
    <property type="project" value="RHEA"/>
</dbReference>
<comment type="miscellaneous">
    <text evidence="11">CTPSs have evolved a hybrid strategy for distinguishing between UTP and CTP. The overlapping regions of the product feedback inhibitory and substrate sites recognize a common feature in both compounds, the triphosphate moiety. To differentiate isosteric substrate and product pyrimidine rings, an additional pocket far from the expected kinase/ligase catalytic site, specifically recognizes the cytosine and ribose portions of the product inhibitor.</text>
</comment>
<dbReference type="HOGENOM" id="CLU_011675_5_0_0"/>
<dbReference type="GO" id="GO:0019856">
    <property type="term" value="P:pyrimidine nucleobase biosynthetic process"/>
    <property type="evidence" value="ECO:0007669"/>
    <property type="project" value="TreeGrafter"/>
</dbReference>
<dbReference type="HAMAP" id="MF_01227">
    <property type="entry name" value="PyrG"/>
    <property type="match status" value="1"/>
</dbReference>
<feature type="binding site" evidence="11">
    <location>
        <position position="467"/>
    </location>
    <ligand>
        <name>L-glutamine</name>
        <dbReference type="ChEBI" id="CHEBI:58359"/>
    </ligand>
</feature>
<dbReference type="GO" id="GO:0097268">
    <property type="term" value="C:cytoophidium"/>
    <property type="evidence" value="ECO:0007669"/>
    <property type="project" value="UniProtKB-ARBA"/>
</dbReference>
<dbReference type="GO" id="GO:0005524">
    <property type="term" value="F:ATP binding"/>
    <property type="evidence" value="ECO:0007669"/>
    <property type="project" value="UniProtKB-KW"/>
</dbReference>
<dbReference type="NCBIfam" id="NF003792">
    <property type="entry name" value="PRK05380.1"/>
    <property type="match status" value="1"/>
</dbReference>
<name>W8JLU4_9CHLA</name>
<keyword evidence="4 11" id="KW-0479">Metal-binding</keyword>
<dbReference type="Gene3D" id="3.40.50.300">
    <property type="entry name" value="P-loop containing nucleotide triphosphate hydrolases"/>
    <property type="match status" value="1"/>
</dbReference>
<comment type="subunit">
    <text evidence="11">Homotetramer.</text>
</comment>
<dbReference type="PATRIC" id="fig|1229831.3.peg.383"/>
<comment type="caution">
    <text evidence="11">Lacks conserved residue(s) required for the propagation of feature annotation.</text>
</comment>
<feature type="region of interest" description="Amidoligase domain" evidence="11">
    <location>
        <begin position="1"/>
        <end position="274"/>
    </location>
</feature>
<feature type="binding site" evidence="11">
    <location>
        <position position="410"/>
    </location>
    <ligand>
        <name>L-glutamine</name>
        <dbReference type="ChEBI" id="CHEBI:58359"/>
    </ligand>
</feature>
<dbReference type="SUPFAM" id="SSF52540">
    <property type="entry name" value="P-loop containing nucleoside triphosphate hydrolases"/>
    <property type="match status" value="1"/>
</dbReference>
<proteinExistence type="inferred from homology"/>
<comment type="function">
    <text evidence="11">Catalyzes the ATP-dependent amination of UTP to CTP with either L-glutamine or ammonia as the source of nitrogen. Regulates intracellular CTP levels through interactions with the four ribonucleotide triphosphates.</text>
</comment>
<comment type="pathway">
    <text evidence="1 11">Pyrimidine metabolism; CTP biosynthesis via de novo pathway; CTP from UDP: step 2/2.</text>
</comment>
<dbReference type="NCBIfam" id="TIGR00337">
    <property type="entry name" value="PyrG"/>
    <property type="match status" value="1"/>
</dbReference>
<dbReference type="GO" id="GO:0005829">
    <property type="term" value="C:cytosol"/>
    <property type="evidence" value="ECO:0007669"/>
    <property type="project" value="TreeGrafter"/>
</dbReference>
<feature type="binding site" evidence="11">
    <location>
        <begin position="194"/>
        <end position="199"/>
    </location>
    <ligand>
        <name>CTP</name>
        <dbReference type="ChEBI" id="CHEBI:37563"/>
        <note>allosteric inhibitor</note>
    </ligand>
</feature>
<feature type="binding site" evidence="11">
    <location>
        <position position="230"/>
    </location>
    <ligand>
        <name>UTP</name>
        <dbReference type="ChEBI" id="CHEBI:46398"/>
    </ligand>
</feature>
<accession>W8JLU4</accession>
<keyword evidence="3 11" id="KW-0436">Ligase</keyword>
<dbReference type="GO" id="GO:0003883">
    <property type="term" value="F:CTP synthase activity"/>
    <property type="evidence" value="ECO:0007669"/>
    <property type="project" value="UniProtKB-UniRule"/>
</dbReference>
<feature type="domain" description="CTP synthase N-terminal" evidence="13">
    <location>
        <begin position="12"/>
        <end position="274"/>
    </location>
</feature>
<dbReference type="GO" id="GO:0046872">
    <property type="term" value="F:metal ion binding"/>
    <property type="evidence" value="ECO:0007669"/>
    <property type="project" value="UniProtKB-KW"/>
</dbReference>
<gene>
    <name evidence="11 14" type="primary">pyrG</name>
    <name evidence="14" type="ORF">M832_03790</name>
</gene>
<dbReference type="FunFam" id="3.40.50.880:FF:000002">
    <property type="entry name" value="CTP synthase"/>
    <property type="match status" value="1"/>
</dbReference>
<feature type="binding site" evidence="11">
    <location>
        <begin position="387"/>
        <end position="390"/>
    </location>
    <ligand>
        <name>L-glutamine</name>
        <dbReference type="ChEBI" id="CHEBI:58359"/>
    </ligand>
</feature>
<feature type="binding site" evidence="11">
    <location>
        <position position="230"/>
    </location>
    <ligand>
        <name>CTP</name>
        <dbReference type="ChEBI" id="CHEBI:37563"/>
        <note>allosteric inhibitor</note>
    </ligand>
</feature>
<dbReference type="EMBL" id="CP006571">
    <property type="protein sequence ID" value="AHK63244.1"/>
    <property type="molecule type" value="Genomic_DNA"/>
</dbReference>
<evidence type="ECO:0000256" key="1">
    <source>
        <dbReference type="ARBA" id="ARBA00005171"/>
    </source>
</evidence>
<evidence type="ECO:0000256" key="2">
    <source>
        <dbReference type="ARBA" id="ARBA00007533"/>
    </source>
</evidence>
<dbReference type="Pfam" id="PF00117">
    <property type="entry name" value="GATase"/>
    <property type="match status" value="1"/>
</dbReference>
<dbReference type="GO" id="GO:0042802">
    <property type="term" value="F:identical protein binding"/>
    <property type="evidence" value="ECO:0007669"/>
    <property type="project" value="TreeGrafter"/>
</dbReference>
<feature type="active site" description="Nucleophile; for glutamine hydrolysis" evidence="11">
    <location>
        <position position="386"/>
    </location>
</feature>
<keyword evidence="7 11" id="KW-0460">Magnesium</keyword>
<dbReference type="SUPFAM" id="SSF52317">
    <property type="entry name" value="Class I glutamine amidotransferase-like"/>
    <property type="match status" value="1"/>
</dbReference>
<dbReference type="Pfam" id="PF06418">
    <property type="entry name" value="CTP_synth_N"/>
    <property type="match status" value="1"/>
</dbReference>
<evidence type="ECO:0000256" key="7">
    <source>
        <dbReference type="ARBA" id="ARBA00022842"/>
    </source>
</evidence>
<dbReference type="InterPro" id="IPR027417">
    <property type="entry name" value="P-loop_NTPase"/>
</dbReference>
<feature type="binding site" evidence="11">
    <location>
        <begin position="155"/>
        <end position="157"/>
    </location>
    <ligand>
        <name>CTP</name>
        <dbReference type="ChEBI" id="CHEBI:37563"/>
        <note>allosteric inhibitor</note>
    </ligand>
</feature>
<dbReference type="InterPro" id="IPR004468">
    <property type="entry name" value="CTP_synthase"/>
</dbReference>